<dbReference type="Gene3D" id="3.40.50.1700">
    <property type="entry name" value="Glycoside hydrolase family 3 C-terminal domain"/>
    <property type="match status" value="1"/>
</dbReference>
<evidence type="ECO:0000256" key="5">
    <source>
        <dbReference type="ARBA" id="ARBA00022801"/>
    </source>
</evidence>
<evidence type="ECO:0000256" key="2">
    <source>
        <dbReference type="ARBA" id="ARBA00005336"/>
    </source>
</evidence>
<protein>
    <recommendedName>
        <fullName evidence="3">beta-glucosidase</fullName>
        <ecNumber evidence="3">3.2.1.21</ecNumber>
    </recommendedName>
</protein>
<comment type="catalytic activity">
    <reaction evidence="1">
        <text>Hydrolysis of terminal, non-reducing beta-D-glucosyl residues with release of beta-D-glucose.</text>
        <dbReference type="EC" id="3.2.1.21"/>
    </reaction>
</comment>
<evidence type="ECO:0000256" key="6">
    <source>
        <dbReference type="ARBA" id="ARBA00023295"/>
    </source>
</evidence>
<dbReference type="InterPro" id="IPR001764">
    <property type="entry name" value="Glyco_hydro_3_N"/>
</dbReference>
<evidence type="ECO:0000256" key="4">
    <source>
        <dbReference type="ARBA" id="ARBA00022729"/>
    </source>
</evidence>
<keyword evidence="6 7" id="KW-0326">Glycosidase</keyword>
<dbReference type="FunFam" id="2.60.40.10:FF:000495">
    <property type="entry name" value="Periplasmic beta-glucosidase"/>
    <property type="match status" value="1"/>
</dbReference>
<dbReference type="InterPro" id="IPR013783">
    <property type="entry name" value="Ig-like_fold"/>
</dbReference>
<dbReference type="InterPro" id="IPR036962">
    <property type="entry name" value="Glyco_hydro_3_N_sf"/>
</dbReference>
<dbReference type="Pfam" id="PF01915">
    <property type="entry name" value="Glyco_hydro_3_C"/>
    <property type="match status" value="1"/>
</dbReference>
<dbReference type="Pfam" id="PF00933">
    <property type="entry name" value="Glyco_hydro_3"/>
    <property type="match status" value="1"/>
</dbReference>
<evidence type="ECO:0000256" key="1">
    <source>
        <dbReference type="ARBA" id="ARBA00000448"/>
    </source>
</evidence>
<dbReference type="EMBL" id="CP032627">
    <property type="protein sequence ID" value="AYG00641.1"/>
    <property type="molecule type" value="Genomic_DNA"/>
</dbReference>
<reference evidence="9 10" key="1">
    <citation type="submission" date="2018-09" db="EMBL/GenBank/DDBJ databases">
        <title>Genome sequencing of strain 1JSPR-7.</title>
        <authorList>
            <person name="Heo J."/>
            <person name="Kim S.-J."/>
            <person name="Kwon S.-W."/>
        </authorList>
    </citation>
    <scope>NUCLEOTIDE SEQUENCE [LARGE SCALE GENOMIC DNA]</scope>
    <source>
        <strain evidence="9 10">1JSPR-7</strain>
    </source>
</reference>
<keyword evidence="4" id="KW-0732">Signal</keyword>
<dbReference type="GO" id="GO:0009251">
    <property type="term" value="P:glucan catabolic process"/>
    <property type="evidence" value="ECO:0007669"/>
    <property type="project" value="TreeGrafter"/>
</dbReference>
<dbReference type="OrthoDB" id="9805821at2"/>
<dbReference type="InterPro" id="IPR002772">
    <property type="entry name" value="Glyco_hydro_3_C"/>
</dbReference>
<keyword evidence="5 7" id="KW-0378">Hydrolase</keyword>
<dbReference type="PRINTS" id="PR00133">
    <property type="entry name" value="GLHYDRLASE3"/>
</dbReference>
<dbReference type="PANTHER" id="PTHR30620">
    <property type="entry name" value="PERIPLASMIC BETA-GLUCOSIDASE-RELATED"/>
    <property type="match status" value="1"/>
</dbReference>
<dbReference type="InterPro" id="IPR051915">
    <property type="entry name" value="Cellulose_Degrad_GH3"/>
</dbReference>
<evidence type="ECO:0000256" key="7">
    <source>
        <dbReference type="RuleBase" id="RU361161"/>
    </source>
</evidence>
<feature type="domain" description="Fibronectin type III-like" evidence="8">
    <location>
        <begin position="607"/>
        <end position="676"/>
    </location>
</feature>
<dbReference type="PANTHER" id="PTHR30620:SF16">
    <property type="entry name" value="LYSOSOMAL BETA GLUCOSIDASE"/>
    <property type="match status" value="1"/>
</dbReference>
<evidence type="ECO:0000313" key="9">
    <source>
        <dbReference type="EMBL" id="AYG00641.1"/>
    </source>
</evidence>
<dbReference type="Gene3D" id="2.60.40.10">
    <property type="entry name" value="Immunoglobulins"/>
    <property type="match status" value="1"/>
</dbReference>
<evidence type="ECO:0000313" key="10">
    <source>
        <dbReference type="Proteomes" id="UP000269374"/>
    </source>
</evidence>
<dbReference type="AlphaFoldDB" id="A0A387BQ62"/>
<organism evidence="9 10">
    <name type="scientific">Lactococcus allomyrinae</name>
    <dbReference type="NCBI Taxonomy" id="2419773"/>
    <lineage>
        <taxon>Bacteria</taxon>
        <taxon>Bacillati</taxon>
        <taxon>Bacillota</taxon>
        <taxon>Bacilli</taxon>
        <taxon>Lactobacillales</taxon>
        <taxon>Streptococcaceae</taxon>
        <taxon>Lactococcus</taxon>
    </lineage>
</organism>
<comment type="similarity">
    <text evidence="2 7">Belongs to the glycosyl hydrolase 3 family.</text>
</comment>
<dbReference type="Proteomes" id="UP000269374">
    <property type="component" value="Chromosome"/>
</dbReference>
<dbReference type="SUPFAM" id="SSF51445">
    <property type="entry name" value="(Trans)glycosidases"/>
    <property type="match status" value="1"/>
</dbReference>
<dbReference type="SMART" id="SM01217">
    <property type="entry name" value="Fn3_like"/>
    <property type="match status" value="1"/>
</dbReference>
<dbReference type="EC" id="3.2.1.21" evidence="3"/>
<evidence type="ECO:0000259" key="8">
    <source>
        <dbReference type="SMART" id="SM01217"/>
    </source>
</evidence>
<dbReference type="FunFam" id="3.20.20.300:FF:000005">
    <property type="entry name" value="Periplasmic beta-glucosidase"/>
    <property type="match status" value="1"/>
</dbReference>
<evidence type="ECO:0000256" key="3">
    <source>
        <dbReference type="ARBA" id="ARBA00012744"/>
    </source>
</evidence>
<proteinExistence type="inferred from homology"/>
<keyword evidence="10" id="KW-1185">Reference proteome</keyword>
<dbReference type="Gene3D" id="3.20.20.300">
    <property type="entry name" value="Glycoside hydrolase, family 3, N-terminal domain"/>
    <property type="match status" value="1"/>
</dbReference>
<dbReference type="InterPro" id="IPR019800">
    <property type="entry name" value="Glyco_hydro_3_AS"/>
</dbReference>
<dbReference type="RefSeq" id="WP_120772029.1">
    <property type="nucleotide sequence ID" value="NZ_CP032627.1"/>
</dbReference>
<dbReference type="PROSITE" id="PS00775">
    <property type="entry name" value="GLYCOSYL_HYDROL_F3"/>
    <property type="match status" value="1"/>
</dbReference>
<dbReference type="KEGG" id="lact:D7I46_05760"/>
<dbReference type="InterPro" id="IPR026891">
    <property type="entry name" value="Fn3-like"/>
</dbReference>
<dbReference type="GO" id="GO:0008422">
    <property type="term" value="F:beta-glucosidase activity"/>
    <property type="evidence" value="ECO:0007669"/>
    <property type="project" value="UniProtKB-EC"/>
</dbReference>
<name>A0A387BQ62_9LACT</name>
<dbReference type="Pfam" id="PF14310">
    <property type="entry name" value="Fn3-like"/>
    <property type="match status" value="1"/>
</dbReference>
<dbReference type="SUPFAM" id="SSF52279">
    <property type="entry name" value="Beta-D-glucan exohydrolase, C-terminal domain"/>
    <property type="match status" value="1"/>
</dbReference>
<dbReference type="InterPro" id="IPR017853">
    <property type="entry name" value="GH"/>
</dbReference>
<accession>A0A387BQ62</accession>
<gene>
    <name evidence="9" type="ORF">D7I46_05760</name>
</gene>
<dbReference type="InterPro" id="IPR036881">
    <property type="entry name" value="Glyco_hydro_3_C_sf"/>
</dbReference>
<sequence length="687" mass="76737">MKKENLDKLLEQMTIQEKIGQLTQLGGEFFQTDNQEITGPIYAENKISEAEVYTLGSVLGVYGVENIRKIQSDYLEKSRLKIPLLFMADVVHGARTIFPIPLGLATSFNPELARKTAEIAAKEATAAGLHVTFAPMVDLSRDPRWGRVMEGTGEDPFLNGVFAERFVRGFQGDFDEEHLAACVKHFAAYGAVEAGREYNVVDLPENKLRELYLPAYKAAIDAGVALVMTSFNTINGVPATGNKWLMKDILRDEWGFDGVVITDYGAVMEQVIWGTAKNAEEAAQKALSATVDIEMMTTAYLQTLEKLVKTDKKLSVLLDEAVRRVLELKNRLGLFEDPYRGATLEREKSQVFTEENKQVAYDAAVESIVLLKNDKKSLPLKKADKVSFLAPLLDSTDLLGSWSWKGDVTETESILSVLTEKECCPTKEADKLVIFVGEKSAQTGESKSYTNISLTQEAIDLVGQYADGKQEIILVVFAGRPLDLSTIADRVDSILYAYFPGTMGARAIVDLLYGTQNPSAKLTMSLPRSSGQIPIYYNQYMTGRPTLTENEEYVSRYQDCLSTPLYPFGHGLSYSDFEYFDPSVSTDENKIKVDISVKNRSTVDGKTTVLIFVRDLVATTARPLKELKAFEKIELNSGEAKRLHFEIDSEQLKFYNFTNDYVFEHGQFEVFIAKSSEDIIESKIVEF</sequence>